<dbReference type="Proteomes" id="UP000606653">
    <property type="component" value="Unassembled WGS sequence"/>
</dbReference>
<protein>
    <submittedName>
        <fullName evidence="1">Uncharacterized protein</fullName>
    </submittedName>
</protein>
<accession>A0ABQ2KVF1</accession>
<evidence type="ECO:0000313" key="1">
    <source>
        <dbReference type="EMBL" id="GGN92871.1"/>
    </source>
</evidence>
<reference evidence="2" key="1">
    <citation type="journal article" date="2019" name="Int. J. Syst. Evol. Microbiol.">
        <title>The Global Catalogue of Microorganisms (GCM) 10K type strain sequencing project: providing services to taxonomists for standard genome sequencing and annotation.</title>
        <authorList>
            <consortium name="The Broad Institute Genomics Platform"/>
            <consortium name="The Broad Institute Genome Sequencing Center for Infectious Disease"/>
            <person name="Wu L."/>
            <person name="Ma J."/>
        </authorList>
    </citation>
    <scope>NUCLEOTIDE SEQUENCE [LARGE SCALE GENOMIC DNA]</scope>
    <source>
        <strain evidence="2">CGMCC 1.6964</strain>
    </source>
</reference>
<gene>
    <name evidence="1" type="ORF">GCM10010969_05830</name>
</gene>
<organism evidence="1 2">
    <name type="scientific">Saccharibacillus kuerlensis</name>
    <dbReference type="NCBI Taxonomy" id="459527"/>
    <lineage>
        <taxon>Bacteria</taxon>
        <taxon>Bacillati</taxon>
        <taxon>Bacillota</taxon>
        <taxon>Bacilli</taxon>
        <taxon>Bacillales</taxon>
        <taxon>Paenibacillaceae</taxon>
        <taxon>Saccharibacillus</taxon>
    </lineage>
</organism>
<comment type="caution">
    <text evidence="1">The sequence shown here is derived from an EMBL/GenBank/DDBJ whole genome shotgun (WGS) entry which is preliminary data.</text>
</comment>
<keyword evidence="2" id="KW-1185">Reference proteome</keyword>
<sequence>MHAIMHSGIGLWQGLHELKSGLGSEANASSVLSDRDWLRVGCELFERSVRPGQA</sequence>
<proteinExistence type="predicted"/>
<evidence type="ECO:0000313" key="2">
    <source>
        <dbReference type="Proteomes" id="UP000606653"/>
    </source>
</evidence>
<name>A0ABQ2KVF1_9BACL</name>
<dbReference type="EMBL" id="BMLN01000002">
    <property type="protein sequence ID" value="GGN92871.1"/>
    <property type="molecule type" value="Genomic_DNA"/>
</dbReference>